<dbReference type="Gene3D" id="3.40.50.150">
    <property type="entry name" value="Vaccinia Virus protein VP39"/>
    <property type="match status" value="1"/>
</dbReference>
<protein>
    <recommendedName>
        <fullName evidence="6">Carrier domain-containing protein</fullName>
    </recommendedName>
</protein>
<feature type="domain" description="Carrier" evidence="6">
    <location>
        <begin position="6411"/>
        <end position="6487"/>
    </location>
</feature>
<dbReference type="FunFam" id="1.10.1200.10:FF:000005">
    <property type="entry name" value="Nonribosomal peptide synthetase 1"/>
    <property type="match status" value="2"/>
</dbReference>
<dbReference type="GO" id="GO:0031177">
    <property type="term" value="F:phosphopantetheine binding"/>
    <property type="evidence" value="ECO:0007669"/>
    <property type="project" value="InterPro"/>
</dbReference>
<dbReference type="GO" id="GO:0044550">
    <property type="term" value="P:secondary metabolite biosynthetic process"/>
    <property type="evidence" value="ECO:0007669"/>
    <property type="project" value="TreeGrafter"/>
</dbReference>
<dbReference type="GO" id="GO:0005737">
    <property type="term" value="C:cytoplasm"/>
    <property type="evidence" value="ECO:0007669"/>
    <property type="project" value="TreeGrafter"/>
</dbReference>
<dbReference type="Pfam" id="PF00668">
    <property type="entry name" value="Condensation"/>
    <property type="match status" value="7"/>
</dbReference>
<dbReference type="SMART" id="SM01294">
    <property type="entry name" value="PKS_PP_betabranch"/>
    <property type="match status" value="1"/>
</dbReference>
<feature type="domain" description="Carrier" evidence="6">
    <location>
        <begin position="578"/>
        <end position="654"/>
    </location>
</feature>
<dbReference type="SUPFAM" id="SSF52777">
    <property type="entry name" value="CoA-dependent acyltransferases"/>
    <property type="match status" value="14"/>
</dbReference>
<feature type="domain" description="Carrier" evidence="6">
    <location>
        <begin position="2230"/>
        <end position="2306"/>
    </location>
</feature>
<keyword evidence="8" id="KW-1185">Reference proteome</keyword>
<dbReference type="STRING" id="1170229.K9FVL6"/>
<dbReference type="InterPro" id="IPR020806">
    <property type="entry name" value="PKS_PP-bd"/>
</dbReference>
<dbReference type="FunFam" id="3.40.50.12780:FF:000014">
    <property type="entry name" value="Nonribosomal peptide synthetase 1"/>
    <property type="match status" value="1"/>
</dbReference>
<dbReference type="NCBIfam" id="TIGR01733">
    <property type="entry name" value="AA-adenyl-dom"/>
    <property type="match status" value="5"/>
</dbReference>
<dbReference type="Gene3D" id="3.40.50.12780">
    <property type="entry name" value="N-terminal domain of ligase-like"/>
    <property type="match status" value="5"/>
</dbReference>
<dbReference type="PANTHER" id="PTHR45527:SF16">
    <property type="entry name" value="NONRIBOSOMAL PEPTIDE SYNTHASE ATNA-RELATED"/>
    <property type="match status" value="1"/>
</dbReference>
<reference evidence="8" key="1">
    <citation type="journal article" date="2012" name="BMC Genomics">
        <title>Genome sequence of the necrotrophic fungus Penicillium digitatum, the main postharvest pathogen of citrus.</title>
        <authorList>
            <person name="Marcet-Houben M."/>
            <person name="Ballester A.-R."/>
            <person name="de la Fuente B."/>
            <person name="Harries E."/>
            <person name="Marcos J.F."/>
            <person name="Gonzalez-Candelas L."/>
            <person name="Gabaldon T."/>
        </authorList>
    </citation>
    <scope>NUCLEOTIDE SEQUENCE [LARGE SCALE GENOMIC DNA]</scope>
    <source>
        <strain evidence="8">PHI26 / CECT 20796</strain>
    </source>
</reference>
<dbReference type="FunFam" id="3.30.559.30:FF:000003">
    <property type="entry name" value="Nonribosomal peptide synthase SidD"/>
    <property type="match status" value="2"/>
</dbReference>
<evidence type="ECO:0000256" key="3">
    <source>
        <dbReference type="ARBA" id="ARBA00022598"/>
    </source>
</evidence>
<dbReference type="Gene3D" id="1.10.1200.10">
    <property type="entry name" value="ACP-like"/>
    <property type="match status" value="6"/>
</dbReference>
<feature type="domain" description="Carrier" evidence="6">
    <location>
        <begin position="4874"/>
        <end position="4950"/>
    </location>
</feature>
<dbReference type="Gene3D" id="3.30.559.30">
    <property type="entry name" value="Nonribosomal peptide synthetase, condensation domain"/>
    <property type="match status" value="7"/>
</dbReference>
<name>K9FVL6_PEND2</name>
<evidence type="ECO:0000256" key="1">
    <source>
        <dbReference type="ARBA" id="ARBA00022450"/>
    </source>
</evidence>
<dbReference type="PANTHER" id="PTHR45527">
    <property type="entry name" value="NONRIBOSOMAL PEPTIDE SYNTHETASE"/>
    <property type="match status" value="1"/>
</dbReference>
<evidence type="ECO:0000313" key="7">
    <source>
        <dbReference type="EMBL" id="EKV13184.1"/>
    </source>
</evidence>
<comment type="caution">
    <text evidence="7">The sequence shown here is derived from an EMBL/GenBank/DDBJ whole genome shotgun (WGS) entry which is preliminary data.</text>
</comment>
<sequence>MQSPNDLTKSATMQDIHQIWSWNATVPEAGETCIHTLITDKALQQPDALAVDAWDGKWTYGELEDTSTKLALRLLDLGVGSGTNVAICFEKSKYTPLAMLAVMKAGGASIALDPSQPQTRLQSITNQVDPTVILCSTTKSQLAKSIITESAVALTIDEKSLSEMNSEPDSVARLPEVSLDNNLYVVFTSGSTGTPKGVVVTHLNYSSAILHQQEAHGFKSTSRVYDFASYAFDVCWSNLIHTLTIGACLCIPSEQDRKDNLVESIRSLCATHVDVTPSVARLIPDSLLCNIETLVLGGEKLSAELARHLSSLVTLKNPYGPSECTPTSTIATIRPDDDDSKISSIGRGLGVNTWVVDSENEEILVPIGQIGELLLEGYLLGNGYLNDQTKTTAAFVNDPPFLLNGGDGPGQPGRRGRLYKTGDLVRYDKDGNLTFIGRKDTQVKINGQRVELGDIEHHIHRHTPQGIVSVGQIAVEIISPKTGSNAVLAAFLEVDLGAEDVGTEEQLFSKTEKMMSNLRSNLARDVPSYMLPAVFIPVRNFPLSPTGKTDRRQLRAIGETMDLTALAGFGAAPNEAHTPLTLREKQLRRLWGSVLRVDESLIALDDNFLQRACNSDAAMKLVTAAQREGLSLSVAIVLKYPLLQEMAQVVETVEQEQTQEIMPFELLSNDVDLDLALREAAASCNVQQNQIHEMYPCNPLQEGMISLSAKREGDYIMQYTLELHHQCDIERLGKAWATVVATTPILRTRIVDITSQGLVQAVLNEQWSSSSIQRRTLSQARDHKHQFGLGMPLGRFEIVTGDSSDYKYYFVWTLHHAMYDGWSLQLLLKKLENEYAGKADAQSNSPDFKRFIRHVSTRNSEKTHSFWAEQFQDVEAQIFPSLPSVDYQPRSDKLYTHSVDGIKWPKNGITPSTTIRAAYSILISSLTNSPDVVFGSITTGRQAAVDAVEELIAPTIATVPVRVSIDSKDDLGQFLQRIQSQAADMIEFEQTGLHQIRRINADAELACQFQTLLVVQPTEGSATAPSDIFINIADDIRKGDGNSAAELGTYSLTMECLLNKNGLDLHMNYCSAVISEHQVRRLSQQFEHVLGQICHLTEIIHRQRTTLESLRQPTTETERQMQRIWAQVLNHDQALIGLDYNFFQLGGDSIAAMQVVTEARKLGLRLAVSDIFRRPKLQDVAKKACESGLHFYGEEQLMKDSEIRVNGDTEHTKLPDDVKAVAGDEPQQVMIWEGMFDKEVYGIIDDVQLEKIGRDFIGRTSMYNGNQMDNVELNEWLEDTIATIRSSGSTANILELGSGSGMILFNLANGLHSYVGLDPSEKAVDFVCSTVKSIPQLAERVYNIKGTADNINSLGVPISANMVIVNSVAQYFPSLDYLLKIIDDLVQLKTARTIFFGDIRSYALFREFQVTRALHVAGDAATEDEIRQMMVSKDQVELELLVDPAFFTSLVDRFPGIVEHVEILPKRMKSTNELSAYRYAAVVHLKDLSQTAQPLQVYDIQKESWIDYSGRQLNRQSLLQLVQDSFFRDPSPSLVVAVCNIPYSMTVYERHVIEWLDSGLTAGPDAENWLSSIRQTSQECSSLSAFDLQQIAEQTGWQVEISWSRQFSQRGGLDAIFHRRHSREDGTSRTLFNFPTDYQGRPSQSLSNWPLQRKQQGEEKQITLGDVSTVCKEDLHDIWTWNEVLPGVLEACVHDLISDTVRAQPQSPAICAWDGEWSYIELDDLSSRLAHALAPFGVTNTVVPICFEKSKWTPVAMLAVMKAGAASITLDASQPLGRLRSIISQTDPRVILSSASKQDLAVQLTRAPNLVLDQHSISTMHITAEPLPTVDPSSKLYIVFTSGTTGVPKGAIITHSNFSSAIRYQQDAHGFKSTSRIYDFASYAFDVSWSNFIHALTIGACLCIPSDEDRRDDLAGSLERLGATHADMTPSAASLLPEKSFKRLETVVLGGEKLSVESAQRWSSLVSLKNPYGPSECTPTATIATITPTDKYKSSIGRGMGLNTWIVDTVRGSLVPVGGVGELLLEGPLVGAGYLGDDRKTAASFVQDPQFLLQICPQGQARHTRMYKTGDLVHYNPDGSLSFVGRKDAQVKIHGQRVELTEIESHIRRTSKTIQVAILFTKSGLCANRVVAFVCIQGTGQTQTAADQIRLVDPKYSTHVTAYTESAKSSLSDTLPAYMIPSIWIPLQHVPLSTSGKLDYKALKSWLDSMDAKTFSNIITASDGDVELRKAETELEQAILEACATILNITASKVNLDRSFIANGGDSISAMRLVAHCRADNVVFSVAALLKSKTLASVASTSKIKSSSNVLGFYEEKSDSFALSPIQRWFFEQGLFKRSNENFDNQGFYLKVKRPILTQHIDSAISEVVQHHSMLRARFHRNGDEWTQKTLKPDTSGLYHFGVHHMCFAADIERLALSRHRILDIEEGPVFSADVCHNAFGEQYLILIAHHLVVDLVSWRVILEDIESLLGGNHLQPSFSFQVWNDMQIERAKESSFLDPENVLSTTGINNNLEFWQATAETKNTVEDHLKYCTKIESKITELILKDANYPFNTEPVDLLLAAVWQAFFKTFPQRDGLTIFIEGHGREPWSSDIDLSRTVGWFTTISPIHVLKSDVHQSVASLVRFVKDARRLLPANGWAYFASRYLNESGKSAFKSHDSIMEITFNYHGQFQQLENEKAMFENVTLNGVYEQGSALPASSLIAVEVSIDRGQVTFDISANRYINHQDCISNWVKAISQSLKTICNELVSTEISHRTLCDYEFLSLGYTELNRLQERVIPEIEKLNNSTVENVYRCLPTVDGILISQFKDPESYKTVQLFEITSHIDDQIDMERLSLAWQKVVANQPALRTVFIPGMDKAAAFNQVVLTQYHAELIILHTASDDHTETLEMFKNLSPINYQSFKPPHRAAMCRISPSRVICQFEMSHAITDGASTSILANDLLQTYNGNLMPLNLMDTAYEFARTQLTSSFGEKLSYWKKKLSGMDPCHFPKISGASTQGTGTSVCKIRGSLYSKIQDYCNSVEVTTASLFQTIWALSVAAYTGNDSACFGYLASGRDLPIAGIDKSIGAFTNMLICRVNINRETEILQFVQTIHDQVVRDLEHQHCSLASIQHELGMDSDNSLFNSIISYQKQDDEPVGDEGLVIKALDGEDPTEYDIVLNIGHATDHIEIVFDYSHACLSSIQAESVLSLMKSTAAALVQHDSGDNQTLGSVNMVSTEDISEIWQWNSDVPVTVDDCVHHIITRTCHERPQAQAICAWNGDWTYAELEKLSDRLAHLLVSYGVGPEVVVPLCFEKSKWTPIAMMAVMKAGGASVAMDSTQPEERLRAIVNQVKSPIILSSFVNEQLASRLISELPSPTKVLTISDKELEMLNVPSGSQLPHVKPSDTLYVVFTSGSTGVPKGVAVTHSNIASAIKHQRHSLGFTSESRIFDFSSYMFDVVWCNLLQGLSAGSCVCIPSDNEKKTDFMAAIVRMRANIVILTPSAIRGLKLDALNNLCNLHFIGEPLHIDTFRSVDESVTISNLYGPTECTTFSTVQISCGRQHQSITIGKGAGLNTWVADIATGTALVPIGSAGELLLEGPLVAAGYRDDAVKTAAAFVDDPPFLLRGSVGHPGRRGRLYKTGDIVRYNSNGTLTFLGRKDSQVKINGQRVEFGDIESHINGSLLPDFSEGQALVEFVTPQGSSRPMLVAFVYFGAAVTEGMDEADLLSLAKRTAISLDERLAARIPAFMIPSAYFPLQKIAVTATGKTDRRRLREIAKDVTWDQLIATNSHSSDRCQPGTEMEIQLQILWENVLGVESSLIGAHDNFMRVGGDSVGAIRLASSARELGFTLNVADILKNPKLSDMAKLMIRTEPSQDLSIKEFSLLKPGSDVDWAVAETSALCGVDGNQVEDLYPCTPLQEGLLALTTKRPGDYIIRCILELKRSTDVKKFCAAWEAVLESTPILRTRIIDIAEQGLVQAVIKQPAQWTSAEASRLVDFLAADDEKTTGLGMPLVRFGLVQETNKHFFVLTLHHAVYDGWALNLVFEKLENFYAESSRHESSDFRHFVKHISSLNNDAAARFWKDQLQGSEAPTFPSLPTAMFASKSEKTISHTVEELQWPKTDVTAFTLVRAALSLLTAAYTNSEDVCFGVTSNGRQVGLPGVERMIGPTIATVPVRVRIDREQRLHAFLTQIQHQSIDMIAFEQFGLQQIRKSSPDAERACDFQTLLIVQPTEETAQWQSDIIARDIGEGAGNSTGNQEVGTYALTLECHLGPEKLLIKANFDSNVIDELQVKRFTKQFEHVLRQICCSGSDLAVSDIDTTSKQDMEDIWEWNAVVPQSVNTPVHELISAATRRLPHVQAVCAWDGNWTYRQLDDLSNYVAHHLVTLGVGSQDIVPLLFEKSKWMPIAMLGVMKAGAASVAVDTSQPKDRLRMIIDQANPRVALSSADKLPLVQSLTKAQSFVVDGQGIDCLSKTSLDCTLPVVDPSSRLYLVFTSGSTGVPKGVIIRHCNFASAIKHQKEVQGILPTSRVYDFASYAFDVAWANALLTFESGACLCIPSDADRKDNLNGSIAQLKPTHADLTPSAALVLSKESLQQLDTLTLGGERLLAEYATKWSQFVTVKNSYGPSECTPTATFTDGIGRGHDLGASIGKPAGLNTWVVDPMTGQSLVPIGSVGELFLEGPLVGAGYLGDAKKTNAAFIHDPSFLLRGNVVGQPGRRGTLYKTGDIVRYNSDGSLTFVCRKDTQIKINGQRVELAEIESHMARYTATRQVATLLPSTGLCASKLVAMISFTDVHYDVNEDLAENKIELASSKHDQLINEHIETLQSFLRGSLPQYMIPSLWVVLYNLPMTASGKQDNKALKSWLEKIDETVFSKINNANGSDIFRKPDTEAERALSKTCSIVLNMPVDKINLDKSFIANGGDSISAMRLASHYRTAGISVSVATLLQSKTLADFATFSVATAITGVSQEEHPDVPFELSPIQQWFFDQSPFVSQQKHDRFYNQGFYVRLRRTVGINDLESAFLSLVNQHAMLRSRFQNYGGKWKQMILSRSKRALQLNISQHLSMSEIASLAQERHRQIDIEKGPVFSVDICLLGQQQHLVMIAHHLVTDLVSWRVILDDLETILNGHSLTAALPFQVWSKLQAERAASSTLKPHNLLSTDGVHNNLEFWKYTHDTPNCLADHRLRSVTIDRETTAVLLGEANKAMNTEPVEILLSAVWDAFLRTFPQRNSLTIFNEGHGRETWSDEIDLSSTVGWFTTLSPINIYRTNATNETDMVRLVKDARRSLPANGWSYFTSRYLNPDGQRAFDSHNTVSEVVFNYHGQFQQLESHQALFEDIDLVGVREQGRLISAGSLFNIEVAIEAMQAHFEFSVNQNIAHQSLIDQWIDQIQPSLERICLVLLEANPTHTLCDFKFISLDYQRLDDLTSRLLPEIESINHSTVEEIFSCSPIVDGMLLSQIKQPESYKTLQQYEVLSSHDHPICLDTLKIAWQKIISRQPALRTVFTAGLDGSTAFYQALLKEHAGDVIVVEAKTKEEALKTFSRLPKLDYQQAKPPHRLTLCQTSDDKVFCQIEMSHAITDGASSSILIKDLINAYGDNLSSTDLVKTTREFASHLLAKPQSQKISYWNTKLKGLEPCRFPSLSDLRREKHEFSSEIGVIVEDKMFAQIQNYCINNQVTPASLLKSAWALTLSTYVQNQSVCFGYLASGRDLPIAGMDESVGAYTNIMVCRADLDWQQPNVAFVRQFQHQLMQDLSFQHISLASIQHELGLASDQQLFNSIVSFQKSEDDNEQSAEDGKIRFKNIDGLDPTEYDIVLGINQRSSSIEIDLEFSHSCLTSNQAKRVLGHLESNIAAILHNEPPALIGPQDELDIWSWNSTVPDMVKICVHDLISEVVFRQPDAPAVCSWDGDFTYAELDSFATRLANSLGKMGIGRGSIVPICFEKSKWTPVAMLAVMKTGAASVTMDASQPEERLRSIVAQVDAKLVISSTLKVELAARLTATTVLVIDRSSMEAMADNTPLAAVDPTNIIYIVFTSGSTGTPKGVIITHTNYSSAIKYQQSEHGFKSSSRVFDFASYAFDVSWSNFLHTLTIGACLCIPSDDDRKNDPVGAIDRLRCTHVDMTPSAASVLPASTLAKLDTIVLGGEKLSLEHAQRWSALTSVRNPYGPSECTPTSTITEINSAEISKGKVSIGKGVGLNTWIVDPATAQHLMPIGIPGELLLEGPLVGAGYLGDPVKTASAFIEDPEFLVKGAGPGIPGRRGRLYRTGDLVTYNTDGSLSFVGRRDTQIKINGQRVELGDIESHVSANLVSHDSAQVAVEVVSPQASSNSILVAFVSFDDLKSINLNDEELLARTKAATEGIRDKLVTQIPSYMVPSVYIPVAVFPTTATGKTDRRRLREMASSLTLEQLTSINPAQQQYQPPTTPLEVALRELWISVLKLGSRKISTADNFLELGGDSIDAMRLVGTARDHGLSLSVVDIFKYPKFSDMAALLRSLDKPQSEEPEVFQPTSLLSKDHNKDQILSRLVDFGIELGNVEDILPVTDHQARSIAMTHSASRDLLLYHTLDGKGVPNMRKMRAVCDELVNRYDLMRTLFIAYKDSFLQVVLKAFPVDITVLTSENASLEECTEELRLRDRDDELLYGSLLTKIAILHQIRDNEYRLVVRMSHAQHDGMSLMKMWNAFEEMYGDGSDDSFHIPSDTSFQEKSKASFSNYMHAVAGTSLEQAKSHWRRLLNGSSMTNLKPHASHALTFGEGPCVTRHVPKSIAQGTGFTFSTVLKAAWAYVLAKHLANDDVVFCNLTHGRGLPGTQDVFGACVNIIPTRVSFTDGWTVYDLLSALNTQQIANMEHENIGTRQIVRGCTTWPKWTYAGSIVYHHDFDDGEHIAHGRSMHVEQELDLSHGKVDMTDVHITSKPDNNMFQIELDFAPGVVSERDAELLTAKLTDTIIVFCNVMDMPLLSPNEIRDLRTTTLLPSEKPLSAIPTNEQLIFASISPTEMEWALESAWSDTFNCSLSPQLKAGETIFDLGGDLVSASLISAHMERQGYVLSVEDVLGNPTWFSQLTLLTKRSLRDVDV</sequence>
<dbReference type="InterPro" id="IPR042099">
    <property type="entry name" value="ANL_N_sf"/>
</dbReference>
<dbReference type="SUPFAM" id="SSF53335">
    <property type="entry name" value="S-adenosyl-L-methionine-dependent methyltransferases"/>
    <property type="match status" value="1"/>
</dbReference>
<dbReference type="FunFam" id="3.40.50.980:FF:000001">
    <property type="entry name" value="Non-ribosomal peptide synthetase"/>
    <property type="match status" value="1"/>
</dbReference>
<evidence type="ECO:0000256" key="4">
    <source>
        <dbReference type="ARBA" id="ARBA00022737"/>
    </source>
</evidence>
<keyword evidence="1" id="KW-0596">Phosphopantetheine</keyword>
<dbReference type="InterPro" id="IPR009081">
    <property type="entry name" value="PP-bd_ACP"/>
</dbReference>
<dbReference type="InterPro" id="IPR023213">
    <property type="entry name" value="CAT-like_dom_sf"/>
</dbReference>
<dbReference type="GO" id="GO:0016874">
    <property type="term" value="F:ligase activity"/>
    <property type="evidence" value="ECO:0007669"/>
    <property type="project" value="UniProtKB-KW"/>
</dbReference>
<comment type="similarity">
    <text evidence="5">Belongs to the NRP synthetase family.</text>
</comment>
<keyword evidence="4" id="KW-0677">Repeat</keyword>
<evidence type="ECO:0000313" key="8">
    <source>
        <dbReference type="Proteomes" id="UP000009882"/>
    </source>
</evidence>
<dbReference type="FunFam" id="3.30.559.30:FF:000002">
    <property type="entry name" value="Nonribosomal peptide synthase Pes1"/>
    <property type="match status" value="2"/>
</dbReference>
<dbReference type="GO" id="GO:0043041">
    <property type="term" value="P:amino acid activation for nonribosomal peptide biosynthetic process"/>
    <property type="evidence" value="ECO:0007669"/>
    <property type="project" value="TreeGrafter"/>
</dbReference>
<dbReference type="HOGENOM" id="CLU_222946_0_0_1"/>
<keyword evidence="2" id="KW-0597">Phosphoprotein</keyword>
<organism evidence="7 8">
    <name type="scientific">Penicillium digitatum (strain PHI26 / CECT 20796)</name>
    <name type="common">Green mold</name>
    <dbReference type="NCBI Taxonomy" id="1170229"/>
    <lineage>
        <taxon>Eukaryota</taxon>
        <taxon>Fungi</taxon>
        <taxon>Dikarya</taxon>
        <taxon>Ascomycota</taxon>
        <taxon>Pezizomycotina</taxon>
        <taxon>Eurotiomycetes</taxon>
        <taxon>Eurotiomycetidae</taxon>
        <taxon>Eurotiales</taxon>
        <taxon>Aspergillaceae</taxon>
        <taxon>Penicillium</taxon>
    </lineage>
</organism>
<feature type="domain" description="Carrier" evidence="6">
    <location>
        <begin position="1112"/>
        <end position="1188"/>
    </location>
</feature>
<dbReference type="InterPro" id="IPR020845">
    <property type="entry name" value="AMP-binding_CS"/>
</dbReference>
<dbReference type="CDD" id="cd05918">
    <property type="entry name" value="A_NRPS_SidN3_like"/>
    <property type="match status" value="5"/>
</dbReference>
<feature type="domain" description="Carrier" evidence="6">
    <location>
        <begin position="3780"/>
        <end position="3856"/>
    </location>
</feature>
<dbReference type="EMBL" id="AKCT01000166">
    <property type="protein sequence ID" value="EKV13184.1"/>
    <property type="molecule type" value="Genomic_DNA"/>
</dbReference>
<dbReference type="InterPro" id="IPR029063">
    <property type="entry name" value="SAM-dependent_MTases_sf"/>
</dbReference>
<dbReference type="PROSITE" id="PS00012">
    <property type="entry name" value="PHOSPHOPANTETHEINE"/>
    <property type="match status" value="3"/>
</dbReference>
<proteinExistence type="inferred from homology"/>
<dbReference type="InterPro" id="IPR036736">
    <property type="entry name" value="ACP-like_sf"/>
</dbReference>
<dbReference type="CDD" id="cd19534">
    <property type="entry name" value="E_NRPS"/>
    <property type="match status" value="2"/>
</dbReference>
<dbReference type="InterPro" id="IPR001242">
    <property type="entry name" value="Condensation_dom"/>
</dbReference>
<dbReference type="FunFam" id="3.30.559.10:FF:000016">
    <property type="entry name" value="Nonribosomal peptide synthase Pes1"/>
    <property type="match status" value="1"/>
</dbReference>
<dbReference type="PROSITE" id="PS00455">
    <property type="entry name" value="AMP_BINDING"/>
    <property type="match status" value="5"/>
</dbReference>
<dbReference type="Gene3D" id="3.30.300.30">
    <property type="match status" value="5"/>
</dbReference>
<dbReference type="Proteomes" id="UP000009882">
    <property type="component" value="Unassembled WGS sequence"/>
</dbReference>
<dbReference type="PROSITE" id="PS50075">
    <property type="entry name" value="CARRIER"/>
    <property type="match status" value="6"/>
</dbReference>
<dbReference type="InParanoid" id="K9FVL6"/>
<gene>
    <name evidence="7" type="ORF">PDIG_39590</name>
</gene>
<keyword evidence="3" id="KW-0436">Ligase</keyword>
<dbReference type="SUPFAM" id="SSF47336">
    <property type="entry name" value="ACP-like"/>
    <property type="match status" value="6"/>
</dbReference>
<dbReference type="CDD" id="cd19545">
    <property type="entry name" value="FUM14_C_NRPS-like"/>
    <property type="match status" value="2"/>
</dbReference>
<dbReference type="SMART" id="SM00823">
    <property type="entry name" value="PKS_PP"/>
    <property type="match status" value="5"/>
</dbReference>
<dbReference type="InterPro" id="IPR045851">
    <property type="entry name" value="AMP-bd_C_sf"/>
</dbReference>
<dbReference type="Gene3D" id="3.30.559.10">
    <property type="entry name" value="Chloramphenicol acetyltransferase-like domain"/>
    <property type="match status" value="7"/>
</dbReference>
<evidence type="ECO:0000259" key="6">
    <source>
        <dbReference type="PROSITE" id="PS50075"/>
    </source>
</evidence>
<dbReference type="CDD" id="cd19542">
    <property type="entry name" value="CT_NRPS-like"/>
    <property type="match status" value="2"/>
</dbReference>
<evidence type="ECO:0000256" key="5">
    <source>
        <dbReference type="ARBA" id="ARBA00029454"/>
    </source>
</evidence>
<dbReference type="InterPro" id="IPR010071">
    <property type="entry name" value="AA_adenyl_dom"/>
</dbReference>
<dbReference type="OrthoDB" id="416786at2759"/>
<dbReference type="FunFam" id="3.30.300.30:FF:000015">
    <property type="entry name" value="Nonribosomal peptide synthase SidD"/>
    <property type="match status" value="5"/>
</dbReference>
<dbReference type="InterPro" id="IPR006162">
    <property type="entry name" value="Ppantetheine_attach_site"/>
</dbReference>
<dbReference type="InterPro" id="IPR000873">
    <property type="entry name" value="AMP-dep_synth/lig_dom"/>
</dbReference>
<dbReference type="eggNOG" id="KOG1178">
    <property type="taxonomic scope" value="Eukaryota"/>
</dbReference>
<dbReference type="NCBIfam" id="NF003417">
    <property type="entry name" value="PRK04813.1"/>
    <property type="match status" value="5"/>
</dbReference>
<evidence type="ECO:0000256" key="2">
    <source>
        <dbReference type="ARBA" id="ARBA00022553"/>
    </source>
</evidence>
<dbReference type="SUPFAM" id="SSF56801">
    <property type="entry name" value="Acetyl-CoA synthetase-like"/>
    <property type="match status" value="5"/>
</dbReference>
<dbReference type="OMA" id="MIEFEQT"/>
<dbReference type="Pfam" id="PF00550">
    <property type="entry name" value="PP-binding"/>
    <property type="match status" value="6"/>
</dbReference>
<dbReference type="Pfam" id="PF00501">
    <property type="entry name" value="AMP-binding"/>
    <property type="match status" value="5"/>
</dbReference>
<accession>K9FVL6</accession>